<dbReference type="Gene3D" id="3.30.565.10">
    <property type="entry name" value="Histidine kinase-like ATPase, C-terminal domain"/>
    <property type="match status" value="1"/>
</dbReference>
<organism evidence="1 2">
    <name type="scientific">Sphingobium phage Lacusarx</name>
    <dbReference type="NCBI Taxonomy" id="1980139"/>
    <lineage>
        <taxon>Viruses</taxon>
        <taxon>Duplodnaviria</taxon>
        <taxon>Heunggongvirae</taxon>
        <taxon>Uroviricota</taxon>
        <taxon>Caudoviricetes</taxon>
        <taxon>Lacusarxvirus</taxon>
        <taxon>Lacusarxvirus lacusarx</taxon>
    </lineage>
</organism>
<proteinExistence type="predicted"/>
<dbReference type="SUPFAM" id="SSF55874">
    <property type="entry name" value="ATPase domain of HSP90 chaperone/DNA topoisomerase II/histidine kinase"/>
    <property type="match status" value="1"/>
</dbReference>
<evidence type="ECO:0000313" key="1">
    <source>
        <dbReference type="EMBL" id="ARK07476.1"/>
    </source>
</evidence>
<accession>A0A1W6DX90</accession>
<reference evidence="1 2" key="1">
    <citation type="submission" date="2017-02" db="EMBL/GenBank/DDBJ databases">
        <title>The first characterized phage against a member of the ecologically important #sphingomonads reveals high dissimilarity against all other known phages.</title>
        <authorList>
            <person name="Nielsen T.K."/>
            <person name="Carstens A.B."/>
            <person name="Kot W."/>
            <person name="Lametsch R."/>
            <person name="Neve H."/>
            <person name="Hansen L.H."/>
        </authorList>
    </citation>
    <scope>NUCLEOTIDE SEQUENCE [LARGE SCALE GENOMIC DNA]</scope>
</reference>
<name>A0A1W6DX90_9CAUD</name>
<dbReference type="Proteomes" id="UP000223906">
    <property type="component" value="Segment"/>
</dbReference>
<sequence>MRFQAGHAAVRAEGFGASTKFSISASAKAFRGLIDGLYSRKIEAAIRELSTNAFDAHKAAGTLVPFDIHLPTPLKPSFWIRDYGTGMSHDFMMSRFAIMFESTKDGLNEADAHLITPDDQVGCLGLGRMSFFTYTDTCTITVWQDGYAMFYTVFIGETGEPEVAHAGTVVSDEPAGVKVEFAVKNRDMKSFQTAAIRVFKGFPILPHGLPIDVRDAIKTEPLQVGGFWKAYPKSYLPDGGFYARQGCVIYPIDLFQIDDRLIVTEAADGDEDDVAVELSEEFARFANLDMTIVMDFPIGAIDFDLSRERLAYNDRTVEAIRQRWGQFLSDLDEVIHTNFDGRSGFERCATARLPAFANLGPLFEQSDFFLQASAVEEYIHKLLPKSRGKFNSENAFQRVVVFKDQEGVRDHVFTYSGRAASGAPKQAEVSNAIFVFRDDSGRYLNGRIHYHLQQIGKTHAYVFEPGYLSWAVYNKMGRPPIVRASELVKPPKDVEEKMIRRSGGVGGSFDRIKIIENGAWRAATQDDDTDGSLFALIHRGLVINPDPDRYPDISGEDVNALHELLALTGGPSIAIVNTRSNDKPGRWDDLPLVYDVLDTFAERLTKKQIGQCVAWINDERFTTSRYRSAITALSKRWGSVEGLHRSPLVKLFDRYNLSKSQTAPDLQGAFEQLHSSKNPAMEKIVNDIIHIATSMGMEVLPPCEGGRFPSPLLSKEWEVKVDLMNSSGKYHSDRDKTIKTILNILNAS</sequence>
<gene>
    <name evidence="1" type="ORF">LAV_00076</name>
</gene>
<dbReference type="EMBL" id="KY629563">
    <property type="protein sequence ID" value="ARK07476.1"/>
    <property type="molecule type" value="Genomic_DNA"/>
</dbReference>
<keyword evidence="2" id="KW-1185">Reference proteome</keyword>
<protein>
    <submittedName>
        <fullName evidence="1">Uncharacterized protein</fullName>
    </submittedName>
</protein>
<evidence type="ECO:0000313" key="2">
    <source>
        <dbReference type="Proteomes" id="UP000223906"/>
    </source>
</evidence>
<dbReference type="OrthoDB" id="288at10239"/>
<dbReference type="InterPro" id="IPR036890">
    <property type="entry name" value="HATPase_C_sf"/>
</dbReference>